<dbReference type="VEuPathDB" id="TrichDB:TVAGG3_1031480"/>
<dbReference type="InParanoid" id="A2F4E5"/>
<dbReference type="SMR" id="A2F4E5"/>
<name>A2F4E5_TRIV3</name>
<dbReference type="Proteomes" id="UP000001542">
    <property type="component" value="Unassembled WGS sequence"/>
</dbReference>
<evidence type="ECO:0000256" key="1">
    <source>
        <dbReference type="SAM" id="Phobius"/>
    </source>
</evidence>
<dbReference type="RefSeq" id="XP_001313139.1">
    <property type="nucleotide sequence ID" value="XM_001313138.1"/>
</dbReference>
<keyword evidence="3" id="KW-1185">Reference proteome</keyword>
<keyword evidence="1" id="KW-0812">Transmembrane</keyword>
<dbReference type="AlphaFoldDB" id="A2F4E5"/>
<keyword evidence="1" id="KW-0472">Membrane</keyword>
<gene>
    <name evidence="2" type="ORF">TVAG_257640</name>
</gene>
<evidence type="ECO:0000313" key="3">
    <source>
        <dbReference type="Proteomes" id="UP000001542"/>
    </source>
</evidence>
<proteinExistence type="predicted"/>
<accession>A2F4E5</accession>
<dbReference type="KEGG" id="tva:4758026"/>
<feature type="transmembrane region" description="Helical" evidence="1">
    <location>
        <begin position="234"/>
        <end position="259"/>
    </location>
</feature>
<evidence type="ECO:0000313" key="2">
    <source>
        <dbReference type="EMBL" id="EAY00210.1"/>
    </source>
</evidence>
<reference evidence="2" key="1">
    <citation type="submission" date="2006-10" db="EMBL/GenBank/DDBJ databases">
        <authorList>
            <person name="Amadeo P."/>
            <person name="Zhao Q."/>
            <person name="Wortman J."/>
            <person name="Fraser-Liggett C."/>
            <person name="Carlton J."/>
        </authorList>
    </citation>
    <scope>NUCLEOTIDE SEQUENCE</scope>
    <source>
        <strain evidence="2">G3</strain>
    </source>
</reference>
<reference evidence="2" key="2">
    <citation type="journal article" date="2007" name="Science">
        <title>Draft genome sequence of the sexually transmitted pathogen Trichomonas vaginalis.</title>
        <authorList>
            <person name="Carlton J.M."/>
            <person name="Hirt R.P."/>
            <person name="Silva J.C."/>
            <person name="Delcher A.L."/>
            <person name="Schatz M."/>
            <person name="Zhao Q."/>
            <person name="Wortman J.R."/>
            <person name="Bidwell S.L."/>
            <person name="Alsmark U.C.M."/>
            <person name="Besteiro S."/>
            <person name="Sicheritz-Ponten T."/>
            <person name="Noel C.J."/>
            <person name="Dacks J.B."/>
            <person name="Foster P.G."/>
            <person name="Simillion C."/>
            <person name="Van de Peer Y."/>
            <person name="Miranda-Saavedra D."/>
            <person name="Barton G.J."/>
            <person name="Westrop G.D."/>
            <person name="Mueller S."/>
            <person name="Dessi D."/>
            <person name="Fiori P.L."/>
            <person name="Ren Q."/>
            <person name="Paulsen I."/>
            <person name="Zhang H."/>
            <person name="Bastida-Corcuera F.D."/>
            <person name="Simoes-Barbosa A."/>
            <person name="Brown M.T."/>
            <person name="Hayes R.D."/>
            <person name="Mukherjee M."/>
            <person name="Okumura C.Y."/>
            <person name="Schneider R."/>
            <person name="Smith A.J."/>
            <person name="Vanacova S."/>
            <person name="Villalvazo M."/>
            <person name="Haas B.J."/>
            <person name="Pertea M."/>
            <person name="Feldblyum T.V."/>
            <person name="Utterback T.R."/>
            <person name="Shu C.L."/>
            <person name="Osoegawa K."/>
            <person name="de Jong P.J."/>
            <person name="Hrdy I."/>
            <person name="Horvathova L."/>
            <person name="Zubacova Z."/>
            <person name="Dolezal P."/>
            <person name="Malik S.B."/>
            <person name="Logsdon J.M. Jr."/>
            <person name="Henze K."/>
            <person name="Gupta A."/>
            <person name="Wang C.C."/>
            <person name="Dunne R.L."/>
            <person name="Upcroft J.A."/>
            <person name="Upcroft P."/>
            <person name="White O."/>
            <person name="Salzberg S.L."/>
            <person name="Tang P."/>
            <person name="Chiu C.-H."/>
            <person name="Lee Y.-S."/>
            <person name="Embley T.M."/>
            <person name="Coombs G.H."/>
            <person name="Mottram J.C."/>
            <person name="Tachezy J."/>
            <person name="Fraser-Liggett C.M."/>
            <person name="Johnson P.J."/>
        </authorList>
    </citation>
    <scope>NUCLEOTIDE SEQUENCE [LARGE SCALE GENOMIC DNA]</scope>
    <source>
        <strain evidence="2">G3</strain>
    </source>
</reference>
<protein>
    <submittedName>
        <fullName evidence="2">Uncharacterized protein</fullName>
    </submittedName>
</protein>
<organism evidence="2 3">
    <name type="scientific">Trichomonas vaginalis (strain ATCC PRA-98 / G3)</name>
    <dbReference type="NCBI Taxonomy" id="412133"/>
    <lineage>
        <taxon>Eukaryota</taxon>
        <taxon>Metamonada</taxon>
        <taxon>Parabasalia</taxon>
        <taxon>Trichomonadida</taxon>
        <taxon>Trichomonadidae</taxon>
        <taxon>Trichomonas</taxon>
    </lineage>
</organism>
<dbReference type="EMBL" id="DS113609">
    <property type="protein sequence ID" value="EAY00210.1"/>
    <property type="molecule type" value="Genomic_DNA"/>
</dbReference>
<dbReference type="VEuPathDB" id="TrichDB:TVAG_257640"/>
<sequence length="281" mass="30923">MKLQSGSYVLTFASGQSYNGSKRQFVIFQTHKDQKISDVTATAKSGKNSEILLGNTSIYGVFYRSDGQLILNSTKIYSSLYLTVYSNETTDFGCDTQVVLLGNATAVLVTKNYPGAAPGYGVFISKKHEGYCFYSAFVPVEIVASTYLEGSFSISQYDINGNYISSRDSILNLYQYRYPFVTHILGVRDNEGPSLLGFYVSTEEYNFKTAILVDNEKADARFVSISDTNCTLEIIIAVAAGVVIIIIIVSIVFCCYCCCCKKKKKDNAESKSSSSDSSHNI</sequence>
<keyword evidence="1" id="KW-1133">Transmembrane helix</keyword>